<evidence type="ECO:0000313" key="2">
    <source>
        <dbReference type="Proteomes" id="UP001142292"/>
    </source>
</evidence>
<reference evidence="1" key="1">
    <citation type="journal article" date="2014" name="Int. J. Syst. Evol. Microbiol.">
        <title>Complete genome of a new Firmicutes species belonging to the dominant human colonic microbiota ('Ruminococcus bicirculans') reveals two chromosomes and a selective capacity to utilize plant glucans.</title>
        <authorList>
            <consortium name="NISC Comparative Sequencing Program"/>
            <person name="Wegmann U."/>
            <person name="Louis P."/>
            <person name="Goesmann A."/>
            <person name="Henrissat B."/>
            <person name="Duncan S.H."/>
            <person name="Flint H.J."/>
        </authorList>
    </citation>
    <scope>NUCLEOTIDE SEQUENCE</scope>
    <source>
        <strain evidence="1">VKM Ac-1246</strain>
    </source>
</reference>
<dbReference type="EMBL" id="BSEL01000004">
    <property type="protein sequence ID" value="GLJ67687.1"/>
    <property type="molecule type" value="Genomic_DNA"/>
</dbReference>
<name>A0ABQ5SU64_9ACTN</name>
<keyword evidence="2" id="KW-1185">Reference proteome</keyword>
<comment type="caution">
    <text evidence="1">The sequence shown here is derived from an EMBL/GenBank/DDBJ whole genome shotgun (WGS) entry which is preliminary data.</text>
</comment>
<gene>
    <name evidence="1" type="ORF">GCM10017579_17230</name>
</gene>
<dbReference type="Proteomes" id="UP001142292">
    <property type="component" value="Unassembled WGS sequence"/>
</dbReference>
<protein>
    <submittedName>
        <fullName evidence="1">Uncharacterized protein</fullName>
    </submittedName>
</protein>
<evidence type="ECO:0000313" key="1">
    <source>
        <dbReference type="EMBL" id="GLJ67687.1"/>
    </source>
</evidence>
<accession>A0ABQ5SU64</accession>
<reference evidence="1" key="2">
    <citation type="submission" date="2023-01" db="EMBL/GenBank/DDBJ databases">
        <authorList>
            <person name="Sun Q."/>
            <person name="Evtushenko L."/>
        </authorList>
    </citation>
    <scope>NUCLEOTIDE SEQUENCE</scope>
    <source>
        <strain evidence="1">VKM Ac-1246</strain>
    </source>
</reference>
<organism evidence="1 2">
    <name type="scientific">Nocardioides luteus</name>
    <dbReference type="NCBI Taxonomy" id="1844"/>
    <lineage>
        <taxon>Bacteria</taxon>
        <taxon>Bacillati</taxon>
        <taxon>Actinomycetota</taxon>
        <taxon>Actinomycetes</taxon>
        <taxon>Propionibacteriales</taxon>
        <taxon>Nocardioidaceae</taxon>
        <taxon>Nocardioides</taxon>
    </lineage>
</organism>
<sequence>MAYDVSASVSVPNLIAPSAILLTRREPAPDPMVVYLMRPTLGLRARSKSIVLGSRGLDRLDHRFDGGLDRLDRLVHPVF</sequence>
<proteinExistence type="predicted"/>